<evidence type="ECO:0000313" key="2">
    <source>
        <dbReference type="EMBL" id="KAJ4247531.1"/>
    </source>
</evidence>
<feature type="region of interest" description="Disordered" evidence="1">
    <location>
        <begin position="41"/>
        <end position="78"/>
    </location>
</feature>
<evidence type="ECO:0000256" key="1">
    <source>
        <dbReference type="SAM" id="MobiDB-lite"/>
    </source>
</evidence>
<name>A0A9W8RMR6_9HYPO</name>
<feature type="region of interest" description="Disordered" evidence="1">
    <location>
        <begin position="94"/>
        <end position="115"/>
    </location>
</feature>
<reference evidence="2" key="1">
    <citation type="submission" date="2022-09" db="EMBL/GenBank/DDBJ databases">
        <title>Fusarium specimens isolated from Avocado Roots.</title>
        <authorList>
            <person name="Stajich J."/>
            <person name="Roper C."/>
            <person name="Heimlech-Rivalta G."/>
        </authorList>
    </citation>
    <scope>NUCLEOTIDE SEQUENCE</scope>
    <source>
        <strain evidence="2">CF00136</strain>
    </source>
</reference>
<evidence type="ECO:0000313" key="3">
    <source>
        <dbReference type="Proteomes" id="UP001152049"/>
    </source>
</evidence>
<dbReference type="EMBL" id="JAOQAZ010000039">
    <property type="protein sequence ID" value="KAJ4247531.1"/>
    <property type="molecule type" value="Genomic_DNA"/>
</dbReference>
<protein>
    <submittedName>
        <fullName evidence="2">Uncharacterized protein</fullName>
    </submittedName>
</protein>
<organism evidence="2 3">
    <name type="scientific">Fusarium torreyae</name>
    <dbReference type="NCBI Taxonomy" id="1237075"/>
    <lineage>
        <taxon>Eukaryota</taxon>
        <taxon>Fungi</taxon>
        <taxon>Dikarya</taxon>
        <taxon>Ascomycota</taxon>
        <taxon>Pezizomycotina</taxon>
        <taxon>Sordariomycetes</taxon>
        <taxon>Hypocreomycetidae</taxon>
        <taxon>Hypocreales</taxon>
        <taxon>Nectriaceae</taxon>
        <taxon>Fusarium</taxon>
    </lineage>
</organism>
<proteinExistence type="predicted"/>
<keyword evidence="3" id="KW-1185">Reference proteome</keyword>
<dbReference type="Proteomes" id="UP001152049">
    <property type="component" value="Unassembled WGS sequence"/>
</dbReference>
<dbReference type="AlphaFoldDB" id="A0A9W8RMR6"/>
<sequence length="115" mass="13087">MCKMLLDGENEWKMRMEDQVHDLQTALAEVKKVSYLPQYDHSEFSSARGSDRDPVTALPPEEMLQTPDGGFSVIKPGDVTTMTRQNSLNLACRRKKQTTFHTPMSSLYEATQHPK</sequence>
<comment type="caution">
    <text evidence="2">The sequence shown here is derived from an EMBL/GenBank/DDBJ whole genome shotgun (WGS) entry which is preliminary data.</text>
</comment>
<accession>A0A9W8RMR6</accession>
<feature type="compositionally biased region" description="Polar residues" evidence="1">
    <location>
        <begin position="99"/>
        <end position="109"/>
    </location>
</feature>
<gene>
    <name evidence="2" type="ORF">NW762_013211</name>
</gene>